<evidence type="ECO:0000313" key="2">
    <source>
        <dbReference type="EMBL" id="SHJ32821.1"/>
    </source>
</evidence>
<dbReference type="RefSeq" id="WP_433994616.1">
    <property type="nucleotide sequence ID" value="NZ_LT670844.1"/>
</dbReference>
<dbReference type="InterPro" id="IPR021232">
    <property type="entry name" value="DUF2735"/>
</dbReference>
<proteinExistence type="predicted"/>
<feature type="region of interest" description="Disordered" evidence="1">
    <location>
        <begin position="1"/>
        <end position="42"/>
    </location>
</feature>
<gene>
    <name evidence="2" type="ORF">SAMN05444159_0326</name>
</gene>
<evidence type="ECO:0000256" key="1">
    <source>
        <dbReference type="SAM" id="MobiDB-lite"/>
    </source>
</evidence>
<evidence type="ECO:0000313" key="3">
    <source>
        <dbReference type="Proteomes" id="UP000189935"/>
    </source>
</evidence>
<protein>
    <submittedName>
        <fullName evidence="2">Uncharacterized protein</fullName>
    </submittedName>
</protein>
<accession>A0A1M6IEF0</accession>
<organism evidence="2 3">
    <name type="scientific">Bradyrhizobium lablabi</name>
    <dbReference type="NCBI Taxonomy" id="722472"/>
    <lineage>
        <taxon>Bacteria</taxon>
        <taxon>Pseudomonadati</taxon>
        <taxon>Pseudomonadota</taxon>
        <taxon>Alphaproteobacteria</taxon>
        <taxon>Hyphomicrobiales</taxon>
        <taxon>Nitrobacteraceae</taxon>
        <taxon>Bradyrhizobium</taxon>
    </lineage>
</organism>
<name>A0A1M6IEF0_9BRAD</name>
<dbReference type="Pfam" id="PF10931">
    <property type="entry name" value="DUF2735"/>
    <property type="match status" value="1"/>
</dbReference>
<dbReference type="EMBL" id="LT670844">
    <property type="protein sequence ID" value="SHJ32821.1"/>
    <property type="molecule type" value="Genomic_DNA"/>
</dbReference>
<dbReference type="Proteomes" id="UP000189935">
    <property type="component" value="Chromosome I"/>
</dbReference>
<reference evidence="2 3" key="1">
    <citation type="submission" date="2016-11" db="EMBL/GenBank/DDBJ databases">
        <authorList>
            <person name="Jaros S."/>
            <person name="Januszkiewicz K."/>
            <person name="Wedrychowicz H."/>
        </authorList>
    </citation>
    <scope>NUCLEOTIDE SEQUENCE [LARGE SCALE GENOMIC DNA]</scope>
    <source>
        <strain evidence="2 3">GAS499</strain>
    </source>
</reference>
<sequence length="70" mass="7682">MNTSLNHGSAKIYQFPPGGRAALGGRRYEETKQSAEQSSSRVNEAALSGSWYHEAAIQAAMQESKPAWER</sequence>
<dbReference type="AlphaFoldDB" id="A0A1M6IEF0"/>